<gene>
    <name evidence="12" type="ORF">QBC36DRAFT_37636</name>
</gene>
<evidence type="ECO:0000256" key="6">
    <source>
        <dbReference type="ARBA" id="ARBA00022729"/>
    </source>
</evidence>
<evidence type="ECO:0000256" key="4">
    <source>
        <dbReference type="ARBA" id="ARBA00022525"/>
    </source>
</evidence>
<feature type="domain" description="CFEM" evidence="11">
    <location>
        <begin position="38"/>
        <end position="103"/>
    </location>
</feature>
<dbReference type="GO" id="GO:0005576">
    <property type="term" value="C:extracellular region"/>
    <property type="evidence" value="ECO:0007669"/>
    <property type="project" value="UniProtKB-SubCell"/>
</dbReference>
<dbReference type="GO" id="GO:0098552">
    <property type="term" value="C:side of membrane"/>
    <property type="evidence" value="ECO:0007669"/>
    <property type="project" value="UniProtKB-KW"/>
</dbReference>
<evidence type="ECO:0000256" key="7">
    <source>
        <dbReference type="ARBA" id="ARBA00023157"/>
    </source>
</evidence>
<evidence type="ECO:0000256" key="9">
    <source>
        <dbReference type="SAM" id="MobiDB-lite"/>
    </source>
</evidence>
<protein>
    <recommendedName>
        <fullName evidence="11">CFEM domain-containing protein</fullName>
    </recommendedName>
</protein>
<evidence type="ECO:0000256" key="2">
    <source>
        <dbReference type="ARBA" id="ARBA00004613"/>
    </source>
</evidence>
<dbReference type="Pfam" id="PF05730">
    <property type="entry name" value="CFEM"/>
    <property type="match status" value="1"/>
</dbReference>
<feature type="signal peptide" evidence="10">
    <location>
        <begin position="1"/>
        <end position="18"/>
    </location>
</feature>
<proteinExistence type="inferred from homology"/>
<comment type="subcellular location">
    <subcellularLocation>
        <location evidence="1">Membrane</location>
        <topology evidence="1">Lipid-anchor</topology>
        <topology evidence="1">GPI-anchor</topology>
    </subcellularLocation>
    <subcellularLocation>
        <location evidence="2">Secreted</location>
    </subcellularLocation>
</comment>
<organism evidence="12 13">
    <name type="scientific">Triangularia setosa</name>
    <dbReference type="NCBI Taxonomy" id="2587417"/>
    <lineage>
        <taxon>Eukaryota</taxon>
        <taxon>Fungi</taxon>
        <taxon>Dikarya</taxon>
        <taxon>Ascomycota</taxon>
        <taxon>Pezizomycotina</taxon>
        <taxon>Sordariomycetes</taxon>
        <taxon>Sordariomycetidae</taxon>
        <taxon>Sordariales</taxon>
        <taxon>Podosporaceae</taxon>
        <taxon>Triangularia</taxon>
    </lineage>
</organism>
<evidence type="ECO:0000256" key="8">
    <source>
        <dbReference type="ARBA" id="ARBA00023288"/>
    </source>
</evidence>
<keyword evidence="4" id="KW-0964">Secreted</keyword>
<evidence type="ECO:0000256" key="3">
    <source>
        <dbReference type="ARBA" id="ARBA00010031"/>
    </source>
</evidence>
<evidence type="ECO:0000256" key="1">
    <source>
        <dbReference type="ARBA" id="ARBA00004589"/>
    </source>
</evidence>
<dbReference type="SMART" id="SM00747">
    <property type="entry name" value="CFEM"/>
    <property type="match status" value="1"/>
</dbReference>
<keyword evidence="5" id="KW-0472">Membrane</keyword>
<reference evidence="12" key="2">
    <citation type="submission" date="2023-05" db="EMBL/GenBank/DDBJ databases">
        <authorList>
            <consortium name="Lawrence Berkeley National Laboratory"/>
            <person name="Steindorff A."/>
            <person name="Hensen N."/>
            <person name="Bonometti L."/>
            <person name="Westerberg I."/>
            <person name="Brannstrom I.O."/>
            <person name="Guillou S."/>
            <person name="Cros-Aarteil S."/>
            <person name="Calhoun S."/>
            <person name="Haridas S."/>
            <person name="Kuo A."/>
            <person name="Mondo S."/>
            <person name="Pangilinan J."/>
            <person name="Riley R."/>
            <person name="Labutti K."/>
            <person name="Andreopoulos B."/>
            <person name="Lipzen A."/>
            <person name="Chen C."/>
            <person name="Yanf M."/>
            <person name="Daum C."/>
            <person name="Ng V."/>
            <person name="Clum A."/>
            <person name="Ohm R."/>
            <person name="Martin F."/>
            <person name="Silar P."/>
            <person name="Natvig D."/>
            <person name="Lalanne C."/>
            <person name="Gautier V."/>
            <person name="Ament-Velasquez S.L."/>
            <person name="Kruys A."/>
            <person name="Hutchinson M.I."/>
            <person name="Powell A.J."/>
            <person name="Barry K."/>
            <person name="Miller A.N."/>
            <person name="Grigoriev I.V."/>
            <person name="Debuchy R."/>
            <person name="Gladieux P."/>
            <person name="Thoren M.H."/>
            <person name="Johannesson H."/>
        </authorList>
    </citation>
    <scope>NUCLEOTIDE SEQUENCE</scope>
    <source>
        <strain evidence="12">CBS 892.96</strain>
    </source>
</reference>
<dbReference type="InterPro" id="IPR008427">
    <property type="entry name" value="Extracellular_membr_CFEM_dom"/>
</dbReference>
<sequence>MHLHTTMPLVFFLARASAQLHRMEFADDMRPVAADCPATADMPKCAVGCIDAAAADNGCASSSDLACQCKNYDAIQKAAAPCVIAACAAKAPDVISIASEICSQCAGIPVAAFMRETVVINNAVARTKNEFQWAVEPTGRVAPRRNWEDLKEQAEQKKWLTMPRMPVAGVAAETMVIDDHNLNRGAKETGRPVPRGTVHEELGSLQQAERKQWNNKMPRDKMVEDMTDSKTQRLNSRKSPELPDFGSDKSPMLRPFNKDCSEVLKGGSGSLRSCDDEHDWDHDNNLEGNQEVALERMRANTWRKRKIDLGYEQELEQERQLKKEDLEKKMMAEKGERKMNKDSEQRKWM</sequence>
<keyword evidence="5" id="KW-0336">GPI-anchor</keyword>
<comment type="caution">
    <text evidence="12">The sequence shown here is derived from an EMBL/GenBank/DDBJ whole genome shotgun (WGS) entry which is preliminary data.</text>
</comment>
<evidence type="ECO:0000313" key="12">
    <source>
        <dbReference type="EMBL" id="KAK4174605.1"/>
    </source>
</evidence>
<dbReference type="EMBL" id="MU866273">
    <property type="protein sequence ID" value="KAK4174605.1"/>
    <property type="molecule type" value="Genomic_DNA"/>
</dbReference>
<feature type="chain" id="PRO_5042944019" description="CFEM domain-containing protein" evidence="10">
    <location>
        <begin position="19"/>
        <end position="349"/>
    </location>
</feature>
<evidence type="ECO:0000256" key="5">
    <source>
        <dbReference type="ARBA" id="ARBA00022622"/>
    </source>
</evidence>
<name>A0AAN6W412_9PEZI</name>
<reference evidence="12" key="1">
    <citation type="journal article" date="2023" name="Mol. Phylogenet. Evol.">
        <title>Genome-scale phylogeny and comparative genomics of the fungal order Sordariales.</title>
        <authorList>
            <person name="Hensen N."/>
            <person name="Bonometti L."/>
            <person name="Westerberg I."/>
            <person name="Brannstrom I.O."/>
            <person name="Guillou S."/>
            <person name="Cros-Aarteil S."/>
            <person name="Calhoun S."/>
            <person name="Haridas S."/>
            <person name="Kuo A."/>
            <person name="Mondo S."/>
            <person name="Pangilinan J."/>
            <person name="Riley R."/>
            <person name="LaButti K."/>
            <person name="Andreopoulos B."/>
            <person name="Lipzen A."/>
            <person name="Chen C."/>
            <person name="Yan M."/>
            <person name="Daum C."/>
            <person name="Ng V."/>
            <person name="Clum A."/>
            <person name="Steindorff A."/>
            <person name="Ohm R.A."/>
            <person name="Martin F."/>
            <person name="Silar P."/>
            <person name="Natvig D.O."/>
            <person name="Lalanne C."/>
            <person name="Gautier V."/>
            <person name="Ament-Velasquez S.L."/>
            <person name="Kruys A."/>
            <person name="Hutchinson M.I."/>
            <person name="Powell A.J."/>
            <person name="Barry K."/>
            <person name="Miller A.N."/>
            <person name="Grigoriev I.V."/>
            <person name="Debuchy R."/>
            <person name="Gladieux P."/>
            <person name="Hiltunen Thoren M."/>
            <person name="Johannesson H."/>
        </authorList>
    </citation>
    <scope>NUCLEOTIDE SEQUENCE</scope>
    <source>
        <strain evidence="12">CBS 892.96</strain>
    </source>
</reference>
<keyword evidence="13" id="KW-1185">Reference proteome</keyword>
<keyword evidence="6 10" id="KW-0732">Signal</keyword>
<accession>A0AAN6W412</accession>
<comment type="similarity">
    <text evidence="3">Belongs to the RBT5 family.</text>
</comment>
<evidence type="ECO:0000259" key="11">
    <source>
        <dbReference type="SMART" id="SM00747"/>
    </source>
</evidence>
<keyword evidence="7" id="KW-1015">Disulfide bond</keyword>
<evidence type="ECO:0000256" key="10">
    <source>
        <dbReference type="SAM" id="SignalP"/>
    </source>
</evidence>
<keyword evidence="5" id="KW-0325">Glycoprotein</keyword>
<feature type="region of interest" description="Disordered" evidence="9">
    <location>
        <begin position="322"/>
        <end position="349"/>
    </location>
</feature>
<dbReference type="Proteomes" id="UP001302321">
    <property type="component" value="Unassembled WGS sequence"/>
</dbReference>
<dbReference type="AlphaFoldDB" id="A0AAN6W412"/>
<keyword evidence="8" id="KW-0449">Lipoprotein</keyword>
<evidence type="ECO:0000313" key="13">
    <source>
        <dbReference type="Proteomes" id="UP001302321"/>
    </source>
</evidence>
<feature type="region of interest" description="Disordered" evidence="9">
    <location>
        <begin position="227"/>
        <end position="254"/>
    </location>
</feature>